<dbReference type="CDD" id="cd00067">
    <property type="entry name" value="GAL4"/>
    <property type="match status" value="1"/>
</dbReference>
<evidence type="ECO:0000256" key="6">
    <source>
        <dbReference type="PROSITE-ProRule" id="PRU00042"/>
    </source>
</evidence>
<dbReference type="Proteomes" id="UP000219338">
    <property type="component" value="Unassembled WGS sequence"/>
</dbReference>
<dbReference type="PANTHER" id="PTHR47660">
    <property type="entry name" value="TRANSCRIPTION FACTOR WITH C2H2 AND ZN(2)-CYS(6) DNA BINDING DOMAIN (EUROFUNG)-RELATED-RELATED"/>
    <property type="match status" value="1"/>
</dbReference>
<evidence type="ECO:0000256" key="2">
    <source>
        <dbReference type="ARBA" id="ARBA00022833"/>
    </source>
</evidence>
<dbReference type="InterPro" id="IPR036236">
    <property type="entry name" value="Znf_C2H2_sf"/>
</dbReference>
<gene>
    <name evidence="10" type="ORF">ARMOST_21672</name>
</gene>
<dbReference type="Gene3D" id="3.30.160.60">
    <property type="entry name" value="Classic Zinc Finger"/>
    <property type="match status" value="2"/>
</dbReference>
<evidence type="ECO:0000256" key="1">
    <source>
        <dbReference type="ARBA" id="ARBA00022723"/>
    </source>
</evidence>
<proteinExistence type="predicted"/>
<dbReference type="PROSITE" id="PS50048">
    <property type="entry name" value="ZN2_CY6_FUNGAL_2"/>
    <property type="match status" value="1"/>
</dbReference>
<dbReference type="PROSITE" id="PS50157">
    <property type="entry name" value="ZINC_FINGER_C2H2_2"/>
    <property type="match status" value="2"/>
</dbReference>
<feature type="compositionally biased region" description="Polar residues" evidence="7">
    <location>
        <begin position="162"/>
        <end position="176"/>
    </location>
</feature>
<name>A0A284SAQ2_ARMOS</name>
<evidence type="ECO:0000256" key="7">
    <source>
        <dbReference type="SAM" id="MobiDB-lite"/>
    </source>
</evidence>
<feature type="domain" description="C2H2-type" evidence="9">
    <location>
        <begin position="24"/>
        <end position="51"/>
    </location>
</feature>
<dbReference type="Gene3D" id="4.10.240.10">
    <property type="entry name" value="Zn(2)-C6 fungal-type DNA-binding domain"/>
    <property type="match status" value="1"/>
</dbReference>
<dbReference type="Pfam" id="PF12874">
    <property type="entry name" value="zf-met"/>
    <property type="match status" value="1"/>
</dbReference>
<dbReference type="SUPFAM" id="SSF57667">
    <property type="entry name" value="beta-beta-alpha zinc fingers"/>
    <property type="match status" value="1"/>
</dbReference>
<keyword evidence="11" id="KW-1185">Reference proteome</keyword>
<dbReference type="AlphaFoldDB" id="A0A284SAQ2"/>
<dbReference type="InterPro" id="IPR013087">
    <property type="entry name" value="Znf_C2H2_type"/>
</dbReference>
<feature type="compositionally biased region" description="Low complexity" evidence="7">
    <location>
        <begin position="152"/>
        <end position="161"/>
    </location>
</feature>
<dbReference type="PROSITE" id="PS00028">
    <property type="entry name" value="ZINC_FINGER_C2H2_1"/>
    <property type="match status" value="1"/>
</dbReference>
<dbReference type="GO" id="GO:0008270">
    <property type="term" value="F:zinc ion binding"/>
    <property type="evidence" value="ECO:0007669"/>
    <property type="project" value="UniProtKB-KW"/>
</dbReference>
<keyword evidence="4" id="KW-0804">Transcription</keyword>
<evidence type="ECO:0000259" key="8">
    <source>
        <dbReference type="PROSITE" id="PS50048"/>
    </source>
</evidence>
<feature type="domain" description="Zn(2)-C6 fungal-type" evidence="8">
    <location>
        <begin position="87"/>
        <end position="116"/>
    </location>
</feature>
<dbReference type="InterPro" id="IPR036864">
    <property type="entry name" value="Zn2-C6_fun-type_DNA-bd_sf"/>
</dbReference>
<keyword evidence="6" id="KW-0863">Zinc-finger</keyword>
<organism evidence="10 11">
    <name type="scientific">Armillaria ostoyae</name>
    <name type="common">Armillaria root rot fungus</name>
    <dbReference type="NCBI Taxonomy" id="47428"/>
    <lineage>
        <taxon>Eukaryota</taxon>
        <taxon>Fungi</taxon>
        <taxon>Dikarya</taxon>
        <taxon>Basidiomycota</taxon>
        <taxon>Agaricomycotina</taxon>
        <taxon>Agaricomycetes</taxon>
        <taxon>Agaricomycetidae</taxon>
        <taxon>Agaricales</taxon>
        <taxon>Marasmiineae</taxon>
        <taxon>Physalacriaceae</taxon>
        <taxon>Armillaria</taxon>
    </lineage>
</organism>
<sequence length="300" mass="33422">MFQFPVSDQKRLHKGNTPTLPQTNYCQLCPAKFTRVTHLQRHIRSHTNERRYVCDLCDAQFTRSDVLSRHKKTCKVPMVSNRSRQKSCKACAACKVKCDLEYPCSRCVSRNETCIFLNDPSVSREKRRNAKERSIISRADCRQSPAETIYDSSSSSTPSSTLENTPASPTFYTSPNTPDPGNYGRGEGVWASIHGHVGSYPRGSHSTSNNEYMDFSWLGADGSGDNDSYYSSVPLAAVVPHYPTRANMSLYDGDIVSSTTSLNLVVLAELSRNKAASIPGNPIFLSLVTIWFHEGTDCRK</sequence>
<keyword evidence="2" id="KW-0862">Zinc</keyword>
<dbReference type="SMART" id="SM00355">
    <property type="entry name" value="ZnF_C2H2"/>
    <property type="match status" value="2"/>
</dbReference>
<feature type="domain" description="C2H2-type" evidence="9">
    <location>
        <begin position="52"/>
        <end position="73"/>
    </location>
</feature>
<evidence type="ECO:0000256" key="3">
    <source>
        <dbReference type="ARBA" id="ARBA00023015"/>
    </source>
</evidence>
<dbReference type="PROSITE" id="PS00463">
    <property type="entry name" value="ZN2_CY6_FUNGAL_1"/>
    <property type="match status" value="1"/>
</dbReference>
<evidence type="ECO:0008006" key="12">
    <source>
        <dbReference type="Google" id="ProtNLM"/>
    </source>
</evidence>
<reference evidence="11" key="1">
    <citation type="journal article" date="2017" name="Nat. Ecol. Evol.">
        <title>Genome expansion and lineage-specific genetic innovations in the forest pathogenic fungi Armillaria.</title>
        <authorList>
            <person name="Sipos G."/>
            <person name="Prasanna A.N."/>
            <person name="Walter M.C."/>
            <person name="O'Connor E."/>
            <person name="Balint B."/>
            <person name="Krizsan K."/>
            <person name="Kiss B."/>
            <person name="Hess J."/>
            <person name="Varga T."/>
            <person name="Slot J."/>
            <person name="Riley R."/>
            <person name="Boka B."/>
            <person name="Rigling D."/>
            <person name="Barry K."/>
            <person name="Lee J."/>
            <person name="Mihaltcheva S."/>
            <person name="LaButti K."/>
            <person name="Lipzen A."/>
            <person name="Waldron R."/>
            <person name="Moloney N.M."/>
            <person name="Sperisen C."/>
            <person name="Kredics L."/>
            <person name="Vagvoelgyi C."/>
            <person name="Patrignani A."/>
            <person name="Fitzpatrick D."/>
            <person name="Nagy I."/>
            <person name="Doyle S."/>
            <person name="Anderson J.B."/>
            <person name="Grigoriev I.V."/>
            <person name="Gueldener U."/>
            <person name="Muensterkoetter M."/>
            <person name="Nagy L.G."/>
        </authorList>
    </citation>
    <scope>NUCLEOTIDE SEQUENCE [LARGE SCALE GENOMIC DNA]</scope>
    <source>
        <strain evidence="11">C18/9</strain>
    </source>
</reference>
<keyword evidence="3" id="KW-0805">Transcription regulation</keyword>
<evidence type="ECO:0000313" key="10">
    <source>
        <dbReference type="EMBL" id="SJL18100.1"/>
    </source>
</evidence>
<accession>A0A284SAQ2</accession>
<dbReference type="SMART" id="SM00066">
    <property type="entry name" value="GAL4"/>
    <property type="match status" value="1"/>
</dbReference>
<dbReference type="STRING" id="47428.A0A284SAQ2"/>
<protein>
    <recommendedName>
        <fullName evidence="12">Zn(2)-C6 fungal-type domain-containing protein</fullName>
    </recommendedName>
</protein>
<evidence type="ECO:0000313" key="11">
    <source>
        <dbReference type="Proteomes" id="UP000219338"/>
    </source>
</evidence>
<dbReference type="SUPFAM" id="SSF57701">
    <property type="entry name" value="Zn2/Cys6 DNA-binding domain"/>
    <property type="match status" value="1"/>
</dbReference>
<keyword evidence="5" id="KW-0539">Nucleus</keyword>
<keyword evidence="1" id="KW-0479">Metal-binding</keyword>
<dbReference type="OrthoDB" id="1405595at2759"/>
<evidence type="ECO:0000256" key="5">
    <source>
        <dbReference type="ARBA" id="ARBA00023242"/>
    </source>
</evidence>
<feature type="region of interest" description="Disordered" evidence="7">
    <location>
        <begin position="145"/>
        <end position="186"/>
    </location>
</feature>
<dbReference type="EMBL" id="FUEG01000053">
    <property type="protein sequence ID" value="SJL18100.1"/>
    <property type="molecule type" value="Genomic_DNA"/>
</dbReference>
<dbReference type="Pfam" id="PF00172">
    <property type="entry name" value="Zn_clus"/>
    <property type="match status" value="1"/>
</dbReference>
<evidence type="ECO:0000259" key="9">
    <source>
        <dbReference type="PROSITE" id="PS50157"/>
    </source>
</evidence>
<dbReference type="GO" id="GO:0000981">
    <property type="term" value="F:DNA-binding transcription factor activity, RNA polymerase II-specific"/>
    <property type="evidence" value="ECO:0007669"/>
    <property type="project" value="InterPro"/>
</dbReference>
<dbReference type="InterPro" id="IPR001138">
    <property type="entry name" value="Zn2Cys6_DnaBD"/>
</dbReference>
<evidence type="ECO:0000256" key="4">
    <source>
        <dbReference type="ARBA" id="ARBA00023163"/>
    </source>
</evidence>